<feature type="region of interest" description="Disordered" evidence="4">
    <location>
        <begin position="503"/>
        <end position="815"/>
    </location>
</feature>
<dbReference type="Pfam" id="PF26088">
    <property type="entry name" value="RRM_LARP4"/>
    <property type="match status" value="1"/>
</dbReference>
<keyword evidence="6" id="KW-1185">Reference proteome</keyword>
<feature type="compositionally biased region" description="Basic residues" evidence="4">
    <location>
        <begin position="570"/>
        <end position="580"/>
    </location>
</feature>
<dbReference type="PANTHER" id="PTHR22792">
    <property type="entry name" value="LUPUS LA PROTEIN-RELATED"/>
    <property type="match status" value="1"/>
</dbReference>
<feature type="compositionally biased region" description="Basic and acidic residues" evidence="4">
    <location>
        <begin position="761"/>
        <end position="800"/>
    </location>
</feature>
<dbReference type="InterPro" id="IPR034900">
    <property type="entry name" value="LARP4B_RRM"/>
</dbReference>
<sequence>MLPPSDEFPCHDPFACQCDVCSLVTKPQFATVTQLLLRMWFIAPTPISQVCAHAHLSGLRPRPALRSAPTPISQVCAHAHLSGLRPRPSLRSAPTPISQVCAHAHLSGLRPCPALRSAPTPISQVCAHAQLSGLRPCPSLRPAPTPSSQVCAHAQLSGLRPRPSLRSAPTPISQVCAHAQLSGLRPRPSLRSAPTPISQVCAHAQLSGGSETDLSCQSEDLREKLKATLEFCLSRENLANDMYLISQMDSDQYVPIVTVANLDQIKKLSTDVELISDILKSLPLVQVDKCGEKVRPNQNRCIVILREVPEATPVEEVEALFKSDNLPKFINCEFAYNDNWFITFESEADAQQAYQYLREEVKTFQGKPVKARIKAKAIAINTFAPKNGYRPVDVPATNQQRFPSYYMPPIYGAQQQFPPLYRLVAPQGWSTTQGYLDPNMQVAQFPNPSFINGFPGSPNFKSATSPLNIRQYTPRNSLSPFSFLGRNHNKPHVRSNTLGLDRGVGILDNPPPFPSFPADRVSNGARAPPPHHLGPGRTRLPSGLPHPRREQVGSGRMEPNGANSSPSAGRGRKNVYGNRKRRDDKFTRSSTQSPPPAPERTPSPSFELGLSSFPPLPGAAGQLKPEVKAEVPAESRLSAIVTGTTKTEKPLSKDLVSSRSVALAPPKELPQPAVAPPAPDHKPPPSPACSQDTPKAPPEKPKDKPLTADKTPAPGPSLTTPAPQTATAKQEPRKPSYAEICQRIREGPPTLQPLQEARPASGDEIRAPDSGEPKSKDPKPAAGRPREAWRPQPEGGERLGAEAVSSSSSSSVHHT</sequence>
<dbReference type="RefSeq" id="XP_031439601.1">
    <property type="nucleotide sequence ID" value="XM_031583741.2"/>
</dbReference>
<keyword evidence="2 3" id="KW-0694">RNA-binding</keyword>
<keyword evidence="1" id="KW-0597">Phosphoprotein</keyword>
<protein>
    <submittedName>
        <fullName evidence="7">La-related protein 4B</fullName>
    </submittedName>
</protein>
<evidence type="ECO:0000313" key="6">
    <source>
        <dbReference type="Proteomes" id="UP000515152"/>
    </source>
</evidence>
<organism evidence="6 7">
    <name type="scientific">Clupea harengus</name>
    <name type="common">Atlantic herring</name>
    <dbReference type="NCBI Taxonomy" id="7950"/>
    <lineage>
        <taxon>Eukaryota</taxon>
        <taxon>Metazoa</taxon>
        <taxon>Chordata</taxon>
        <taxon>Craniata</taxon>
        <taxon>Vertebrata</taxon>
        <taxon>Euteleostomi</taxon>
        <taxon>Actinopterygii</taxon>
        <taxon>Neopterygii</taxon>
        <taxon>Teleostei</taxon>
        <taxon>Clupei</taxon>
        <taxon>Clupeiformes</taxon>
        <taxon>Clupeoidei</taxon>
        <taxon>Clupeidae</taxon>
        <taxon>Clupea</taxon>
    </lineage>
</organism>
<feature type="compositionally biased region" description="Basic and acidic residues" evidence="4">
    <location>
        <begin position="697"/>
        <end position="707"/>
    </location>
</feature>
<dbReference type="KEGG" id="char:105894776"/>
<dbReference type="OrthoDB" id="10046764at2759"/>
<dbReference type="GO" id="GO:0005829">
    <property type="term" value="C:cytosol"/>
    <property type="evidence" value="ECO:0007669"/>
    <property type="project" value="TreeGrafter"/>
</dbReference>
<feature type="domain" description="HTH La-type RNA-binding" evidence="5">
    <location>
        <begin position="215"/>
        <end position="304"/>
    </location>
</feature>
<accession>A0A6P8GPB2</accession>
<dbReference type="Gene3D" id="1.10.10.10">
    <property type="entry name" value="Winged helix-like DNA-binding domain superfamily/Winged helix DNA-binding domain"/>
    <property type="match status" value="1"/>
</dbReference>
<dbReference type="InterPro" id="IPR006630">
    <property type="entry name" value="La_HTH"/>
</dbReference>
<dbReference type="CDD" id="cd08036">
    <property type="entry name" value="LARP_5"/>
    <property type="match status" value="1"/>
</dbReference>
<dbReference type="InterPro" id="IPR036388">
    <property type="entry name" value="WH-like_DNA-bd_sf"/>
</dbReference>
<dbReference type="SMART" id="SM00715">
    <property type="entry name" value="LA"/>
    <property type="match status" value="1"/>
</dbReference>
<evidence type="ECO:0000256" key="1">
    <source>
        <dbReference type="ARBA" id="ARBA00022553"/>
    </source>
</evidence>
<dbReference type="Proteomes" id="UP000515152">
    <property type="component" value="Chromosome 17"/>
</dbReference>
<dbReference type="InterPro" id="IPR045180">
    <property type="entry name" value="La_dom_prot"/>
</dbReference>
<feature type="compositionally biased region" description="Low complexity" evidence="4">
    <location>
        <begin position="805"/>
        <end position="815"/>
    </location>
</feature>
<dbReference type="GeneID" id="105894776"/>
<gene>
    <name evidence="7" type="primary">LOC105894776</name>
</gene>
<dbReference type="GO" id="GO:0010494">
    <property type="term" value="C:cytoplasmic stress granule"/>
    <property type="evidence" value="ECO:0007669"/>
    <property type="project" value="TreeGrafter"/>
</dbReference>
<reference evidence="7" key="1">
    <citation type="submission" date="2025-08" db="UniProtKB">
        <authorList>
            <consortium name="RefSeq"/>
        </authorList>
    </citation>
    <scope>IDENTIFICATION</scope>
</reference>
<evidence type="ECO:0000256" key="3">
    <source>
        <dbReference type="PROSITE-ProRule" id="PRU00332"/>
    </source>
</evidence>
<evidence type="ECO:0000259" key="5">
    <source>
        <dbReference type="PROSITE" id="PS50961"/>
    </source>
</evidence>
<dbReference type="SUPFAM" id="SSF46785">
    <property type="entry name" value="Winged helix' DNA-binding domain"/>
    <property type="match status" value="1"/>
</dbReference>
<feature type="compositionally biased region" description="Pro residues" evidence="4">
    <location>
        <begin position="667"/>
        <end position="678"/>
    </location>
</feature>
<dbReference type="GO" id="GO:0003730">
    <property type="term" value="F:mRNA 3'-UTR binding"/>
    <property type="evidence" value="ECO:0007669"/>
    <property type="project" value="TreeGrafter"/>
</dbReference>
<dbReference type="PANTHER" id="PTHR22792:SF43">
    <property type="entry name" value="LA-RELATED PROTEIN 4B"/>
    <property type="match status" value="1"/>
</dbReference>
<dbReference type="InterPro" id="IPR036390">
    <property type="entry name" value="WH_DNA-bd_sf"/>
</dbReference>
<evidence type="ECO:0000256" key="4">
    <source>
        <dbReference type="SAM" id="MobiDB-lite"/>
    </source>
</evidence>
<dbReference type="GO" id="GO:0045727">
    <property type="term" value="P:positive regulation of translation"/>
    <property type="evidence" value="ECO:0007669"/>
    <property type="project" value="TreeGrafter"/>
</dbReference>
<dbReference type="AlphaFoldDB" id="A0A6P8GPB2"/>
<dbReference type="Pfam" id="PF05383">
    <property type="entry name" value="La"/>
    <property type="match status" value="1"/>
</dbReference>
<dbReference type="InterPro" id="IPR058699">
    <property type="entry name" value="RRM_LARP4/4B"/>
</dbReference>
<evidence type="ECO:0000256" key="2">
    <source>
        <dbReference type="ARBA" id="ARBA00022884"/>
    </source>
</evidence>
<evidence type="ECO:0000313" key="7">
    <source>
        <dbReference type="RefSeq" id="XP_031439601.1"/>
    </source>
</evidence>
<proteinExistence type="predicted"/>
<name>A0A6P8GPB2_CLUHA</name>
<dbReference type="CDD" id="cd12706">
    <property type="entry name" value="RRM_LARP5"/>
    <property type="match status" value="1"/>
</dbReference>
<feature type="compositionally biased region" description="Low complexity" evidence="4">
    <location>
        <begin position="719"/>
        <end position="728"/>
    </location>
</feature>
<dbReference type="PROSITE" id="PS50961">
    <property type="entry name" value="HTH_LA"/>
    <property type="match status" value="1"/>
</dbReference>
<feature type="compositionally biased region" description="Basic and acidic residues" evidence="4">
    <location>
        <begin position="730"/>
        <end position="746"/>
    </location>
</feature>